<name>A0A937RH70_9ACTN</name>
<evidence type="ECO:0000256" key="4">
    <source>
        <dbReference type="SAM" id="MobiDB-lite"/>
    </source>
</evidence>
<dbReference type="GO" id="GO:0031177">
    <property type="term" value="F:phosphopantetheine binding"/>
    <property type="evidence" value="ECO:0007669"/>
    <property type="project" value="InterPro"/>
</dbReference>
<dbReference type="SUPFAM" id="SSF47336">
    <property type="entry name" value="ACP-like"/>
    <property type="match status" value="1"/>
</dbReference>
<accession>A0A937RH70</accession>
<dbReference type="GO" id="GO:0044550">
    <property type="term" value="P:secondary metabolite biosynthetic process"/>
    <property type="evidence" value="ECO:0007669"/>
    <property type="project" value="TreeGrafter"/>
</dbReference>
<evidence type="ECO:0000256" key="2">
    <source>
        <dbReference type="ARBA" id="ARBA00022450"/>
    </source>
</evidence>
<feature type="domain" description="Carrier" evidence="5">
    <location>
        <begin position="576"/>
        <end position="651"/>
    </location>
</feature>
<dbReference type="PROSITE" id="PS00455">
    <property type="entry name" value="AMP_BINDING"/>
    <property type="match status" value="1"/>
</dbReference>
<dbReference type="Gene3D" id="3.40.50.12780">
    <property type="entry name" value="N-terminal domain of ligase-like"/>
    <property type="match status" value="1"/>
</dbReference>
<feature type="region of interest" description="Disordered" evidence="4">
    <location>
        <begin position="1"/>
        <end position="30"/>
    </location>
</feature>
<organism evidence="6 7">
    <name type="scientific">Frankia nepalensis</name>
    <dbReference type="NCBI Taxonomy" id="1836974"/>
    <lineage>
        <taxon>Bacteria</taxon>
        <taxon>Bacillati</taxon>
        <taxon>Actinomycetota</taxon>
        <taxon>Actinomycetes</taxon>
        <taxon>Frankiales</taxon>
        <taxon>Frankiaceae</taxon>
        <taxon>Frankia</taxon>
    </lineage>
</organism>
<dbReference type="InterPro" id="IPR020802">
    <property type="entry name" value="TesA-like"/>
</dbReference>
<dbReference type="Gene3D" id="3.30.300.30">
    <property type="match status" value="1"/>
</dbReference>
<dbReference type="InterPro" id="IPR045851">
    <property type="entry name" value="AMP-bd_C_sf"/>
</dbReference>
<dbReference type="Pfam" id="PF00501">
    <property type="entry name" value="AMP-binding"/>
    <property type="match status" value="1"/>
</dbReference>
<dbReference type="GO" id="GO:0005737">
    <property type="term" value="C:cytoplasm"/>
    <property type="evidence" value="ECO:0007669"/>
    <property type="project" value="TreeGrafter"/>
</dbReference>
<proteinExistence type="predicted"/>
<evidence type="ECO:0000256" key="1">
    <source>
        <dbReference type="ARBA" id="ARBA00001957"/>
    </source>
</evidence>
<dbReference type="RefSeq" id="WP_203006501.1">
    <property type="nucleotide sequence ID" value="NZ_JADWYU010000083.1"/>
</dbReference>
<gene>
    <name evidence="6" type="ORF">I7412_01955</name>
</gene>
<evidence type="ECO:0000313" key="7">
    <source>
        <dbReference type="Proteomes" id="UP000604475"/>
    </source>
</evidence>
<dbReference type="SMART" id="SM00824">
    <property type="entry name" value="PKS_TE"/>
    <property type="match status" value="1"/>
</dbReference>
<dbReference type="Pfam" id="PF00550">
    <property type="entry name" value="PP-binding"/>
    <property type="match status" value="1"/>
</dbReference>
<dbReference type="Pfam" id="PF00975">
    <property type="entry name" value="Thioesterase"/>
    <property type="match status" value="1"/>
</dbReference>
<dbReference type="Gene3D" id="3.40.50.1820">
    <property type="entry name" value="alpha/beta hydrolase"/>
    <property type="match status" value="1"/>
</dbReference>
<evidence type="ECO:0000313" key="6">
    <source>
        <dbReference type="EMBL" id="MBL7625961.1"/>
    </source>
</evidence>
<dbReference type="InterPro" id="IPR001031">
    <property type="entry name" value="Thioesterase"/>
</dbReference>
<dbReference type="InterPro" id="IPR009081">
    <property type="entry name" value="PP-bd_ACP"/>
</dbReference>
<comment type="caution">
    <text evidence="6">The sequence shown here is derived from an EMBL/GenBank/DDBJ whole genome shotgun (WGS) entry which is preliminary data.</text>
</comment>
<dbReference type="InterPro" id="IPR025110">
    <property type="entry name" value="AMP-bd_C"/>
</dbReference>
<dbReference type="Proteomes" id="UP000604475">
    <property type="component" value="Unassembled WGS sequence"/>
</dbReference>
<dbReference type="InterPro" id="IPR036736">
    <property type="entry name" value="ACP-like_sf"/>
</dbReference>
<keyword evidence="2" id="KW-0596">Phosphopantetheine</keyword>
<dbReference type="InterPro" id="IPR042099">
    <property type="entry name" value="ANL_N_sf"/>
</dbReference>
<comment type="cofactor">
    <cofactor evidence="1">
        <name>pantetheine 4'-phosphate</name>
        <dbReference type="ChEBI" id="CHEBI:47942"/>
    </cofactor>
</comment>
<keyword evidence="7" id="KW-1185">Reference proteome</keyword>
<dbReference type="Gene3D" id="1.10.1200.10">
    <property type="entry name" value="ACP-like"/>
    <property type="match status" value="1"/>
</dbReference>
<sequence>MTWSAEGAASRTDPNPLETSGSVAGSWRPVEALATDSSRGKFSATGVPFRPLEPADLESSISARFRAVARMLPGVPALVSPGHSLTFAEADARADQAAAVLLAELGAGDEPVATLLPHSVGGLVGMLAALRTGRPLVMLDPMVPAARLGQILRQSGAVGCLTDPAGRPVLEEAGATVPLLDLEEVEAHPAAAATVGGLSPAGTPFPGDLGGADAVAAVVFTSGSTGEPKGVVWTNGTLVNDAYAGMLALGFAPGDRAALVLPYAFAAGFTVVGFALLNGVGLYAYDPRSLGIRDLPDWITSNELTTLHTTPSLLRSLVGALDDGAELTSLRLVTTCGEAVYGGDIAAIRPYLPPTAVYTNWSGSSEVASLAFFEIAPGEQIPEGTIPAGWPAAGKDVTIEREDGGVVPAGETGDVVVSSHFLAAGYWNAPELSAAKFSRLPDGRLRCATGDLGRFEPDGRLLLLGRRDAAVKVRGYLVEPSEIESALLALPEIAEAVVVAVRNPPEPNRLVAYIVPRAGDTTLSAAAIRRKLRMKLPTWMVPASIVPLPALPRTERGKVDRRALPEPPARSGSFRIPETQWEMLLADLWCRVLELEQVGVDDDFIELGGDSLAAEELRTLIAEEVGVRLPVTALVDAPTLGEFARKVSVAQRSGPAHPTIVPLRAGGTRPPLFCVAGAAQLALAYLSLARHLGDDQGVYAFQAHGFEQRGIPDWSVERAARRFVQLMRVIQPYGPYYVVGHSLGGLIALEMAQQLAAAGEEVALLTLLDSYLPASLRLAGDEEAARADGARQEAVPPAQARDTVADTYRRRMRSLRKVLLPEDPRNLFNKDTLLRMAQLPLTGLLVLPGLDEFDAFFAHGRMLERYYRPKPWAGRALVYRAMHNPDPAKAWSRYLTGSHDYHDVPTEHFSMMREPHIVDIARGIRAEMDSLIERHAAVGTRRGR</sequence>
<dbReference type="PANTHER" id="PTHR45527:SF1">
    <property type="entry name" value="FATTY ACID SYNTHASE"/>
    <property type="match status" value="1"/>
</dbReference>
<evidence type="ECO:0000259" key="5">
    <source>
        <dbReference type="PROSITE" id="PS50075"/>
    </source>
</evidence>
<keyword evidence="3" id="KW-0597">Phosphoprotein</keyword>
<dbReference type="InterPro" id="IPR029058">
    <property type="entry name" value="AB_hydrolase_fold"/>
</dbReference>
<dbReference type="AlphaFoldDB" id="A0A937RH70"/>
<dbReference type="InterPro" id="IPR020845">
    <property type="entry name" value="AMP-binding_CS"/>
</dbReference>
<dbReference type="PROSITE" id="PS50075">
    <property type="entry name" value="CARRIER"/>
    <property type="match status" value="1"/>
</dbReference>
<dbReference type="GO" id="GO:0043041">
    <property type="term" value="P:amino acid activation for nonribosomal peptide biosynthetic process"/>
    <property type="evidence" value="ECO:0007669"/>
    <property type="project" value="TreeGrafter"/>
</dbReference>
<dbReference type="InterPro" id="IPR000873">
    <property type="entry name" value="AMP-dep_synth/lig_dom"/>
</dbReference>
<dbReference type="SUPFAM" id="SSF53474">
    <property type="entry name" value="alpha/beta-Hydrolases"/>
    <property type="match status" value="1"/>
</dbReference>
<reference evidence="6" key="1">
    <citation type="submission" date="2020-12" db="EMBL/GenBank/DDBJ databases">
        <title>Genomic characterization of non-nitrogen-fixing Frankia strains.</title>
        <authorList>
            <person name="Carlos-Shanley C."/>
            <person name="Guerra T."/>
            <person name="Hahn D."/>
        </authorList>
    </citation>
    <scope>NUCLEOTIDE SEQUENCE</scope>
    <source>
        <strain evidence="6">CN6</strain>
    </source>
</reference>
<protein>
    <submittedName>
        <fullName evidence="6">Non-ribosomal peptide synthetase</fullName>
    </submittedName>
</protein>
<dbReference type="EMBL" id="JAEACQ010000122">
    <property type="protein sequence ID" value="MBL7625961.1"/>
    <property type="molecule type" value="Genomic_DNA"/>
</dbReference>
<dbReference type="Pfam" id="PF13193">
    <property type="entry name" value="AMP-binding_C"/>
    <property type="match status" value="1"/>
</dbReference>
<dbReference type="SMART" id="SM00823">
    <property type="entry name" value="PKS_PP"/>
    <property type="match status" value="1"/>
</dbReference>
<evidence type="ECO:0000256" key="3">
    <source>
        <dbReference type="ARBA" id="ARBA00022553"/>
    </source>
</evidence>
<dbReference type="SUPFAM" id="SSF56801">
    <property type="entry name" value="Acetyl-CoA synthetase-like"/>
    <property type="match status" value="1"/>
</dbReference>
<dbReference type="PANTHER" id="PTHR45527">
    <property type="entry name" value="NONRIBOSOMAL PEPTIDE SYNTHETASE"/>
    <property type="match status" value="1"/>
</dbReference>
<dbReference type="InterPro" id="IPR020806">
    <property type="entry name" value="PKS_PP-bd"/>
</dbReference>